<accession>A0A7X5WZ11</accession>
<evidence type="ECO:0000313" key="1">
    <source>
        <dbReference type="EMBL" id="NIY63631.1"/>
    </source>
</evidence>
<name>A0A7X5WZ11_STRMQ</name>
<comment type="caution">
    <text evidence="1">The sequence shown here is derived from an EMBL/GenBank/DDBJ whole genome shotgun (WGS) entry which is preliminary data.</text>
</comment>
<dbReference type="Proteomes" id="UP000536624">
    <property type="component" value="Unassembled WGS sequence"/>
</dbReference>
<gene>
    <name evidence="1" type="ORF">SMALB_1570</name>
</gene>
<dbReference type="AlphaFoldDB" id="A0A7X5WZ11"/>
<dbReference type="EMBL" id="JAALLH010000001">
    <property type="protein sequence ID" value="NIY63631.1"/>
    <property type="molecule type" value="Genomic_DNA"/>
</dbReference>
<proteinExistence type="predicted"/>
<reference evidence="1 2" key="1">
    <citation type="submission" date="2020-02" db="EMBL/GenBank/DDBJ databases">
        <title>Streptomyces malaysiensis DSM14702 (JHCC583434, PFL_A843) Genome sequencing and assembly.</title>
        <authorList>
            <person name="Samborskyy M."/>
        </authorList>
    </citation>
    <scope>NUCLEOTIDE SEQUENCE [LARGE SCALE GENOMIC DNA]</scope>
    <source>
        <strain evidence="1 2">DSM 14702</strain>
    </source>
</reference>
<protein>
    <submittedName>
        <fullName evidence="1">Uncharacterized protein</fullName>
    </submittedName>
</protein>
<sequence length="153" mass="15730">MPVTGPALGGGVRSHGLCTLPSTVRSRAQRSWARGSGTGYRRAALSSKSTPVEDQTVQVLDVAGVAAAQQRCEIVVDHATDGQCALGVAGASEAVQPGVVGLDPHDEVRAPLWCRQEGAYGGDAEPVAALLHPGGLGQREVRLMGCGHALPFQ</sequence>
<organism evidence="1 2">
    <name type="scientific">Streptomyces malaysiensis</name>
    <dbReference type="NCBI Taxonomy" id="92644"/>
    <lineage>
        <taxon>Bacteria</taxon>
        <taxon>Bacillati</taxon>
        <taxon>Actinomycetota</taxon>
        <taxon>Actinomycetes</taxon>
        <taxon>Kitasatosporales</taxon>
        <taxon>Streptomycetaceae</taxon>
        <taxon>Streptomyces</taxon>
        <taxon>Streptomyces violaceusniger group</taxon>
    </lineage>
</organism>
<evidence type="ECO:0000313" key="2">
    <source>
        <dbReference type="Proteomes" id="UP000536624"/>
    </source>
</evidence>